<dbReference type="InterPro" id="IPR017853">
    <property type="entry name" value="GH"/>
</dbReference>
<evidence type="ECO:0000259" key="6">
    <source>
        <dbReference type="Pfam" id="PF17189"/>
    </source>
</evidence>
<accession>A0A2K9DN05</accession>
<protein>
    <submittedName>
        <fullName evidence="7">Beta-glycosidase</fullName>
    </submittedName>
</protein>
<evidence type="ECO:0000256" key="4">
    <source>
        <dbReference type="RuleBase" id="RU361188"/>
    </source>
</evidence>
<dbReference type="GO" id="GO:0006680">
    <property type="term" value="P:glucosylceramide catabolic process"/>
    <property type="evidence" value="ECO:0007669"/>
    <property type="project" value="TreeGrafter"/>
</dbReference>
<keyword evidence="4 7" id="KW-0326">Glycosidase</keyword>
<dbReference type="AlphaFoldDB" id="A0A2K9DN05"/>
<evidence type="ECO:0000259" key="5">
    <source>
        <dbReference type="Pfam" id="PF02055"/>
    </source>
</evidence>
<dbReference type="RefSeq" id="WP_101305497.1">
    <property type="nucleotide sequence ID" value="NZ_CP025299.1"/>
</dbReference>
<evidence type="ECO:0000256" key="2">
    <source>
        <dbReference type="ARBA" id="ARBA00022729"/>
    </source>
</evidence>
<reference evidence="7 8" key="1">
    <citation type="submission" date="2017-12" db="EMBL/GenBank/DDBJ databases">
        <title>Isolation and characterization of estrogens degradatiion strain Microbacterium hominis SJTG1.</title>
        <authorList>
            <person name="Xiong W."/>
            <person name="Yin C."/>
            <person name="Zheng D."/>
            <person name="Liang R."/>
        </authorList>
    </citation>
    <scope>NUCLEOTIDE SEQUENCE [LARGE SCALE GENOMIC DNA]</scope>
    <source>
        <strain evidence="7 8">SJTG1</strain>
    </source>
</reference>
<dbReference type="InterPro" id="IPR033452">
    <property type="entry name" value="GH30_C"/>
</dbReference>
<evidence type="ECO:0000313" key="7">
    <source>
        <dbReference type="EMBL" id="AUG28516.1"/>
    </source>
</evidence>
<dbReference type="SUPFAM" id="SSF51445">
    <property type="entry name" value="(Trans)glycosidases"/>
    <property type="match status" value="1"/>
</dbReference>
<dbReference type="Pfam" id="PF17189">
    <property type="entry name" value="Glyco_hydro_30C"/>
    <property type="match status" value="1"/>
</dbReference>
<dbReference type="InterPro" id="IPR033453">
    <property type="entry name" value="Glyco_hydro_30_TIM-barrel"/>
</dbReference>
<dbReference type="PANTHER" id="PTHR11069:SF23">
    <property type="entry name" value="LYSOSOMAL ACID GLUCOSYLCERAMIDASE"/>
    <property type="match status" value="1"/>
</dbReference>
<dbReference type="GO" id="GO:0016020">
    <property type="term" value="C:membrane"/>
    <property type="evidence" value="ECO:0007669"/>
    <property type="project" value="GOC"/>
</dbReference>
<keyword evidence="3 4" id="KW-0378">Hydrolase</keyword>
<sequence length="456" mass="50192">MNATTWTVTTPEEPWRAAPPPVLAAPTAMPDVIVAVDDPQQEIDGFGACFNELGWAALGLLTAQERDGILRELFAPGVGASFGLCRMPVGANDFSLDWYSYDETPGDLALAHFDASHDDETLVPFIRAARAHRPDLRLWASPWSPPTWMKRNGHYAGAMPHPFFGDVDNGLRPEQVGAEGTDMFRTDEEHLRAYAAYFGRFVDAYAERGIPISMVMPQNEFNSPQVFPSCTWTPAGLAALLRHLGPQMAARGVEVYLGTLERADDRLVGAVLADDAAAAVVSGLGVQWAGKGAVAALHRLHPDLRIVQTEQECGDGRNDWRQARYAWRLMKHFLGNGANAYQYWNIALPEGGRSRWGWTQNSLVVVDPQRRTFRYTPDYLVLKHVAAFVRPGARVLPTWCVAGHDNQLVFRNPDGSVVVVLHNELAEPLPINLLLGERVLSLELPAASFSTVVIPA</sequence>
<comment type="similarity">
    <text evidence="1 4">Belongs to the glycosyl hydrolase 30 family.</text>
</comment>
<feature type="domain" description="Glycosyl hydrolase family 30 TIM-barrel" evidence="5">
    <location>
        <begin position="185"/>
        <end position="389"/>
    </location>
</feature>
<feature type="domain" description="Glycosyl hydrolase family 30 TIM-barrel" evidence="5">
    <location>
        <begin position="43"/>
        <end position="157"/>
    </location>
</feature>
<dbReference type="InterPro" id="IPR001139">
    <property type="entry name" value="Glyco_hydro_30"/>
</dbReference>
<evidence type="ECO:0000256" key="3">
    <source>
        <dbReference type="ARBA" id="ARBA00022801"/>
    </source>
</evidence>
<dbReference type="InterPro" id="IPR013780">
    <property type="entry name" value="Glyco_hydro_b"/>
</dbReference>
<dbReference type="PRINTS" id="PR00843">
    <property type="entry name" value="GLHYDRLASE30"/>
</dbReference>
<feature type="domain" description="Glycosyl hydrolase family 30 beta sandwich" evidence="6">
    <location>
        <begin position="410"/>
        <end position="452"/>
    </location>
</feature>
<dbReference type="Gene3D" id="3.20.20.80">
    <property type="entry name" value="Glycosidases"/>
    <property type="match status" value="1"/>
</dbReference>
<dbReference type="EMBL" id="CP025299">
    <property type="protein sequence ID" value="AUG28516.1"/>
    <property type="molecule type" value="Genomic_DNA"/>
</dbReference>
<dbReference type="KEGG" id="mhos:CXR34_02925"/>
<organism evidence="7 8">
    <name type="scientific">Microbacterium hominis</name>
    <dbReference type="NCBI Taxonomy" id="162426"/>
    <lineage>
        <taxon>Bacteria</taxon>
        <taxon>Bacillati</taxon>
        <taxon>Actinomycetota</taxon>
        <taxon>Actinomycetes</taxon>
        <taxon>Micrococcales</taxon>
        <taxon>Microbacteriaceae</taxon>
        <taxon>Microbacterium</taxon>
    </lineage>
</organism>
<dbReference type="PANTHER" id="PTHR11069">
    <property type="entry name" value="GLUCOSYLCERAMIDASE"/>
    <property type="match status" value="1"/>
</dbReference>
<gene>
    <name evidence="7" type="ORF">CXR34_02925</name>
</gene>
<dbReference type="Pfam" id="PF02055">
    <property type="entry name" value="Glyco_hydro_30"/>
    <property type="match status" value="2"/>
</dbReference>
<proteinExistence type="inferred from homology"/>
<dbReference type="Proteomes" id="UP000233276">
    <property type="component" value="Chromosome"/>
</dbReference>
<dbReference type="Gene3D" id="2.60.40.1180">
    <property type="entry name" value="Golgi alpha-mannosidase II"/>
    <property type="match status" value="1"/>
</dbReference>
<keyword evidence="2" id="KW-0732">Signal</keyword>
<name>A0A2K9DN05_9MICO</name>
<evidence type="ECO:0000256" key="1">
    <source>
        <dbReference type="ARBA" id="ARBA00005382"/>
    </source>
</evidence>
<evidence type="ECO:0000313" key="8">
    <source>
        <dbReference type="Proteomes" id="UP000233276"/>
    </source>
</evidence>
<dbReference type="GO" id="GO:0004348">
    <property type="term" value="F:glucosylceramidase activity"/>
    <property type="evidence" value="ECO:0007669"/>
    <property type="project" value="InterPro"/>
</dbReference>